<dbReference type="InterPro" id="IPR045147">
    <property type="entry name" value="ARI3A/B/C"/>
</dbReference>
<dbReference type="PANTHER" id="PTHR15348">
    <property type="entry name" value="AT-RICH INTERACTIVE DOMAIN-CONTAINING PROTEIN ARID DOMAIN- CONTAINING PROTEIN DEAD RINGER PROTEIN B-CELL REGULATOR OF IGH TRANSCRIPTION BRIGHT"/>
    <property type="match status" value="1"/>
</dbReference>
<dbReference type="GO" id="GO:0005634">
    <property type="term" value="C:nucleus"/>
    <property type="evidence" value="ECO:0007669"/>
    <property type="project" value="TreeGrafter"/>
</dbReference>
<comment type="caution">
    <text evidence="7">The sequence shown here is derived from an EMBL/GenBank/DDBJ whole genome shotgun (WGS) entry which is preliminary data.</text>
</comment>
<keyword evidence="8" id="KW-1185">Reference proteome</keyword>
<dbReference type="AlphaFoldDB" id="A0A328DXU3"/>
<dbReference type="Proteomes" id="UP000249390">
    <property type="component" value="Unassembled WGS sequence"/>
</dbReference>
<dbReference type="Gene3D" id="1.10.150.60">
    <property type="entry name" value="ARID DNA-binding domain"/>
    <property type="match status" value="1"/>
</dbReference>
<proteinExistence type="predicted"/>
<reference evidence="7 8" key="1">
    <citation type="submission" date="2018-06" db="EMBL/GenBank/DDBJ databases">
        <title>The Genome of Cuscuta australis (Dodder) Provides Insight into the Evolution of Plant Parasitism.</title>
        <authorList>
            <person name="Liu H."/>
        </authorList>
    </citation>
    <scope>NUCLEOTIDE SEQUENCE [LARGE SCALE GENOMIC DNA]</scope>
    <source>
        <strain evidence="8">cv. Yunnan</strain>
        <tissue evidence="7">Vines</tissue>
    </source>
</reference>
<dbReference type="CDD" id="cd16100">
    <property type="entry name" value="ARID"/>
    <property type="match status" value="1"/>
</dbReference>
<organism evidence="7 8">
    <name type="scientific">Cuscuta australis</name>
    <dbReference type="NCBI Taxonomy" id="267555"/>
    <lineage>
        <taxon>Eukaryota</taxon>
        <taxon>Viridiplantae</taxon>
        <taxon>Streptophyta</taxon>
        <taxon>Embryophyta</taxon>
        <taxon>Tracheophyta</taxon>
        <taxon>Spermatophyta</taxon>
        <taxon>Magnoliopsida</taxon>
        <taxon>eudicotyledons</taxon>
        <taxon>Gunneridae</taxon>
        <taxon>Pentapetalae</taxon>
        <taxon>asterids</taxon>
        <taxon>lamiids</taxon>
        <taxon>Solanales</taxon>
        <taxon>Convolvulaceae</taxon>
        <taxon>Cuscuteae</taxon>
        <taxon>Cuscuta</taxon>
        <taxon>Cuscuta subgen. Grammica</taxon>
        <taxon>Cuscuta sect. Cleistogrammica</taxon>
    </lineage>
</organism>
<feature type="domain" description="ARID" evidence="6">
    <location>
        <begin position="288"/>
        <end position="379"/>
    </location>
</feature>
<evidence type="ECO:0000256" key="4">
    <source>
        <dbReference type="ARBA" id="ARBA00023242"/>
    </source>
</evidence>
<dbReference type="SUPFAM" id="SSF46774">
    <property type="entry name" value="ARID-like"/>
    <property type="match status" value="1"/>
</dbReference>
<dbReference type="PANTHER" id="PTHR15348:SF0">
    <property type="entry name" value="PROTEIN DEAD RINGER"/>
    <property type="match status" value="1"/>
</dbReference>
<keyword evidence="4" id="KW-0539">Nucleus</keyword>
<protein>
    <recommendedName>
        <fullName evidence="6">ARID domain-containing protein</fullName>
    </recommendedName>
</protein>
<keyword evidence="1" id="KW-0805">Transcription regulation</keyword>
<feature type="compositionally biased region" description="Polar residues" evidence="5">
    <location>
        <begin position="389"/>
        <end position="405"/>
    </location>
</feature>
<feature type="region of interest" description="Disordered" evidence="5">
    <location>
        <begin position="54"/>
        <end position="76"/>
    </location>
</feature>
<evidence type="ECO:0000256" key="1">
    <source>
        <dbReference type="ARBA" id="ARBA00023015"/>
    </source>
</evidence>
<dbReference type="FunFam" id="1.10.150.60:FF:000018">
    <property type="entry name" value="AT-rich interactive domain-containing protein 3"/>
    <property type="match status" value="1"/>
</dbReference>
<feature type="compositionally biased region" description="Basic and acidic residues" evidence="5">
    <location>
        <begin position="1"/>
        <end position="14"/>
    </location>
</feature>
<name>A0A328DXU3_9ASTE</name>
<evidence type="ECO:0000259" key="6">
    <source>
        <dbReference type="PROSITE" id="PS51011"/>
    </source>
</evidence>
<dbReference type="GO" id="GO:0003677">
    <property type="term" value="F:DNA binding"/>
    <property type="evidence" value="ECO:0007669"/>
    <property type="project" value="UniProtKB-KW"/>
</dbReference>
<dbReference type="Pfam" id="PF01388">
    <property type="entry name" value="ARID"/>
    <property type="match status" value="1"/>
</dbReference>
<dbReference type="SMART" id="SM00501">
    <property type="entry name" value="BRIGHT"/>
    <property type="match status" value="1"/>
</dbReference>
<dbReference type="PROSITE" id="PS51011">
    <property type="entry name" value="ARID"/>
    <property type="match status" value="1"/>
</dbReference>
<evidence type="ECO:0000313" key="8">
    <source>
        <dbReference type="Proteomes" id="UP000249390"/>
    </source>
</evidence>
<dbReference type="InterPro" id="IPR036431">
    <property type="entry name" value="ARID_dom_sf"/>
</dbReference>
<evidence type="ECO:0000313" key="7">
    <source>
        <dbReference type="EMBL" id="RAL50040.1"/>
    </source>
</evidence>
<evidence type="ECO:0000256" key="5">
    <source>
        <dbReference type="SAM" id="MobiDB-lite"/>
    </source>
</evidence>
<gene>
    <name evidence="7" type="ORF">DM860_016816</name>
</gene>
<dbReference type="SMART" id="SM01014">
    <property type="entry name" value="ARID"/>
    <property type="match status" value="1"/>
</dbReference>
<keyword evidence="2" id="KW-0238">DNA-binding</keyword>
<evidence type="ECO:0000256" key="3">
    <source>
        <dbReference type="ARBA" id="ARBA00023163"/>
    </source>
</evidence>
<feature type="region of interest" description="Disordered" evidence="5">
    <location>
        <begin position="385"/>
        <end position="410"/>
    </location>
</feature>
<dbReference type="InterPro" id="IPR001606">
    <property type="entry name" value="ARID_dom"/>
</dbReference>
<dbReference type="GO" id="GO:0006357">
    <property type="term" value="P:regulation of transcription by RNA polymerase II"/>
    <property type="evidence" value="ECO:0007669"/>
    <property type="project" value="InterPro"/>
</dbReference>
<evidence type="ECO:0000256" key="2">
    <source>
        <dbReference type="ARBA" id="ARBA00023125"/>
    </source>
</evidence>
<dbReference type="EMBL" id="NQVE01000072">
    <property type="protein sequence ID" value="RAL50040.1"/>
    <property type="molecule type" value="Genomic_DNA"/>
</dbReference>
<feature type="compositionally biased region" description="Polar residues" evidence="5">
    <location>
        <begin position="54"/>
        <end position="72"/>
    </location>
</feature>
<sequence>MMVDSKGCKTDDNQKIAQGAADAYTGNPKALIHSDEAMQGLGQDNVEVDSKALSQSDANDSVNRTTPSSDAYTGNPKALIHSDEAMQGLGQDNVEVDSKALSHSDANDSVNRTTPSSVHAYTCTKREKPESVYSDFDHCEGPDYIAKDSSSQVSGKVETSKNLKNSVSEMELSAGNGNKVQSMIVELPKDMLVSEELSTVDGNREEIKSEKNIVPSLGTRKRKQLLTEEANKGLADALTGKEVLQISQVDTISLNSELDVHHDFNANHPPKSFLLDANAVGVDESGTEEEQAAFIKELEAFHKEKNLEFKHLRFYGEPLNYLKLWRAVIRLGGHEQVTSCKLWRQVGELFRPPKTCTTVSWTFRSFYEKGLFEYEKHKMRSGELPFSDASFSEPSSTGNQGNQALGSGRARRDAAARAMQGWHSQRLFGNGEIGDPIVKEKTSVLTPKREKHVKTLGLLKRKKLSPVDDVAKATPMKIPKTQLRSLWICYSLISR</sequence>
<accession>A0A328DXU3</accession>
<keyword evidence="3" id="KW-0804">Transcription</keyword>
<feature type="region of interest" description="Disordered" evidence="5">
    <location>
        <begin position="1"/>
        <end position="21"/>
    </location>
</feature>